<gene>
    <name evidence="1" type="ORF">PGTUg99_033715</name>
</gene>
<dbReference type="Proteomes" id="UP000325313">
    <property type="component" value="Unassembled WGS sequence"/>
</dbReference>
<organism evidence="1 2">
    <name type="scientific">Puccinia graminis f. sp. tritici</name>
    <dbReference type="NCBI Taxonomy" id="56615"/>
    <lineage>
        <taxon>Eukaryota</taxon>
        <taxon>Fungi</taxon>
        <taxon>Dikarya</taxon>
        <taxon>Basidiomycota</taxon>
        <taxon>Pucciniomycotina</taxon>
        <taxon>Pucciniomycetes</taxon>
        <taxon>Pucciniales</taxon>
        <taxon>Pucciniaceae</taxon>
        <taxon>Puccinia</taxon>
    </lineage>
</organism>
<proteinExistence type="predicted"/>
<protein>
    <submittedName>
        <fullName evidence="1">Uncharacterized protein</fullName>
    </submittedName>
</protein>
<sequence length="70" mass="6929">MDVVVPAPSPAELGNNGVLVTSGSVKLGLAELKESSGSGVTPTVSCVVGGATGKVKTNGAVKTFEQDKEQ</sequence>
<reference evidence="1 2" key="1">
    <citation type="submission" date="2019-05" db="EMBL/GenBank/DDBJ databases">
        <title>Emergence of the Ug99 lineage of the wheat stem rust pathogen through somatic hybridization.</title>
        <authorList>
            <person name="Li F."/>
            <person name="Upadhyaya N.M."/>
            <person name="Sperschneider J."/>
            <person name="Matny O."/>
            <person name="Nguyen-Phuc H."/>
            <person name="Mago R."/>
            <person name="Raley C."/>
            <person name="Miller M.E."/>
            <person name="Silverstein K.A.T."/>
            <person name="Henningsen E."/>
            <person name="Hirsch C.D."/>
            <person name="Visser B."/>
            <person name="Pretorius Z.A."/>
            <person name="Steffenson B.J."/>
            <person name="Schwessinger B."/>
            <person name="Dodds P.N."/>
            <person name="Figueroa M."/>
        </authorList>
    </citation>
    <scope>NUCLEOTIDE SEQUENCE [LARGE SCALE GENOMIC DNA]</scope>
    <source>
        <strain evidence="1 2">Ug99</strain>
    </source>
</reference>
<name>A0A5B0NGR8_PUCGR</name>
<accession>A0A5B0NGR8</accession>
<comment type="caution">
    <text evidence="1">The sequence shown here is derived from an EMBL/GenBank/DDBJ whole genome shotgun (WGS) entry which is preliminary data.</text>
</comment>
<evidence type="ECO:0000313" key="2">
    <source>
        <dbReference type="Proteomes" id="UP000325313"/>
    </source>
</evidence>
<evidence type="ECO:0000313" key="1">
    <source>
        <dbReference type="EMBL" id="KAA1088551.1"/>
    </source>
</evidence>
<dbReference type="AlphaFoldDB" id="A0A5B0NGR8"/>
<dbReference type="EMBL" id="VDEP01000406">
    <property type="protein sequence ID" value="KAA1088551.1"/>
    <property type="molecule type" value="Genomic_DNA"/>
</dbReference>